<feature type="binding site" evidence="5">
    <location>
        <position position="140"/>
    </location>
    <ligand>
        <name>S-adenosyl-L-methionine</name>
        <dbReference type="ChEBI" id="CHEBI:59789"/>
    </ligand>
</feature>
<dbReference type="PROSITE" id="PS00092">
    <property type="entry name" value="N6_MTASE"/>
    <property type="match status" value="1"/>
</dbReference>
<dbReference type="GO" id="GO:0032259">
    <property type="term" value="P:methylation"/>
    <property type="evidence" value="ECO:0007669"/>
    <property type="project" value="UniProtKB-KW"/>
</dbReference>
<feature type="binding site" evidence="5">
    <location>
        <position position="168"/>
    </location>
    <ligand>
        <name>S-adenosyl-L-methionine</name>
        <dbReference type="ChEBI" id="CHEBI:59789"/>
    </ligand>
</feature>
<organism evidence="8 9">
    <name type="scientific">Alteromonas ponticola</name>
    <dbReference type="NCBI Taxonomy" id="2720613"/>
    <lineage>
        <taxon>Bacteria</taxon>
        <taxon>Pseudomonadati</taxon>
        <taxon>Pseudomonadota</taxon>
        <taxon>Gammaproteobacteria</taxon>
        <taxon>Alteromonadales</taxon>
        <taxon>Alteromonadaceae</taxon>
        <taxon>Alteromonas/Salinimonas group</taxon>
        <taxon>Alteromonas</taxon>
    </lineage>
</organism>
<dbReference type="InterPro" id="IPR050320">
    <property type="entry name" value="N5-glutamine_MTase"/>
</dbReference>
<evidence type="ECO:0000313" key="9">
    <source>
        <dbReference type="Proteomes" id="UP000709336"/>
    </source>
</evidence>
<protein>
    <recommendedName>
        <fullName evidence="5">Release factor glutamine methyltransferase</fullName>
        <shortName evidence="5">RF MTase</shortName>
        <ecNumber evidence="5">2.1.1.297</ecNumber>
    </recommendedName>
    <alternativeName>
        <fullName evidence="5">N5-glutamine methyltransferase PrmC</fullName>
    </alternativeName>
    <alternativeName>
        <fullName evidence="5">Protein-(glutamine-N5) MTase PrmC</fullName>
    </alternativeName>
    <alternativeName>
        <fullName evidence="5">Protein-glutamine N-methyltransferase PrmC</fullName>
    </alternativeName>
</protein>
<dbReference type="Pfam" id="PF05175">
    <property type="entry name" value="MTS"/>
    <property type="match status" value="1"/>
</dbReference>
<comment type="caution">
    <text evidence="8">The sequence shown here is derived from an EMBL/GenBank/DDBJ whole genome shotgun (WGS) entry which is preliminary data.</text>
</comment>
<name>A0ABX1QX29_9ALTE</name>
<evidence type="ECO:0000256" key="1">
    <source>
        <dbReference type="ARBA" id="ARBA00022603"/>
    </source>
</evidence>
<dbReference type="Proteomes" id="UP000709336">
    <property type="component" value="Unassembled WGS sequence"/>
</dbReference>
<evidence type="ECO:0000256" key="2">
    <source>
        <dbReference type="ARBA" id="ARBA00022679"/>
    </source>
</evidence>
<dbReference type="RefSeq" id="WP_169209352.1">
    <property type="nucleotide sequence ID" value="NZ_JAATNW010000001.1"/>
</dbReference>
<dbReference type="InterPro" id="IPR004556">
    <property type="entry name" value="HemK-like"/>
</dbReference>
<keyword evidence="9" id="KW-1185">Reference proteome</keyword>
<dbReference type="PANTHER" id="PTHR18895">
    <property type="entry name" value="HEMK METHYLTRANSFERASE"/>
    <property type="match status" value="1"/>
</dbReference>
<dbReference type="PANTHER" id="PTHR18895:SF74">
    <property type="entry name" value="MTRF1L RELEASE FACTOR GLUTAMINE METHYLTRANSFERASE"/>
    <property type="match status" value="1"/>
</dbReference>
<feature type="binding site" evidence="5">
    <location>
        <position position="183"/>
    </location>
    <ligand>
        <name>S-adenosyl-L-methionine</name>
        <dbReference type="ChEBI" id="CHEBI:59789"/>
    </ligand>
</feature>
<proteinExistence type="inferred from homology"/>
<dbReference type="HAMAP" id="MF_02126">
    <property type="entry name" value="RF_methyltr_PrmC"/>
    <property type="match status" value="1"/>
</dbReference>
<comment type="function">
    <text evidence="5">Methylates the class 1 translation termination release factors RF1/PrfA and RF2/PrfB on the glutamine residue of the universally conserved GGQ motif.</text>
</comment>
<dbReference type="CDD" id="cd02440">
    <property type="entry name" value="AdoMet_MTases"/>
    <property type="match status" value="1"/>
</dbReference>
<comment type="similarity">
    <text evidence="5">Belongs to the protein N5-glutamine methyltransferase family. PrmC subfamily.</text>
</comment>
<gene>
    <name evidence="5 8" type="primary">prmC</name>
    <name evidence="8" type="ORF">HCJ96_02040</name>
</gene>
<keyword evidence="3 5" id="KW-0949">S-adenosyl-L-methionine</keyword>
<evidence type="ECO:0000256" key="4">
    <source>
        <dbReference type="ARBA" id="ARBA00048391"/>
    </source>
</evidence>
<keyword evidence="2 5" id="KW-0808">Transferase</keyword>
<feature type="binding site" evidence="5">
    <location>
        <begin position="117"/>
        <end position="121"/>
    </location>
    <ligand>
        <name>S-adenosyl-L-methionine</name>
        <dbReference type="ChEBI" id="CHEBI:59789"/>
    </ligand>
</feature>
<dbReference type="NCBIfam" id="TIGR03534">
    <property type="entry name" value="RF_mod_PrmC"/>
    <property type="match status" value="1"/>
</dbReference>
<reference evidence="8 9" key="1">
    <citation type="submission" date="2020-03" db="EMBL/GenBank/DDBJ databases">
        <title>Alteromonas ponticola sp. nov., isolated from seawater.</title>
        <authorList>
            <person name="Yoon J.-H."/>
            <person name="Kim Y.-O."/>
        </authorList>
    </citation>
    <scope>NUCLEOTIDE SEQUENCE [LARGE SCALE GENOMIC DNA]</scope>
    <source>
        <strain evidence="8 9">MYP5</strain>
    </source>
</reference>
<dbReference type="EMBL" id="JAATNW010000001">
    <property type="protein sequence ID" value="NMH58804.1"/>
    <property type="molecule type" value="Genomic_DNA"/>
</dbReference>
<dbReference type="InterPro" id="IPR019874">
    <property type="entry name" value="RF_methyltr_PrmC"/>
</dbReference>
<evidence type="ECO:0000256" key="5">
    <source>
        <dbReference type="HAMAP-Rule" id="MF_02126"/>
    </source>
</evidence>
<evidence type="ECO:0000313" key="8">
    <source>
        <dbReference type="EMBL" id="NMH58804.1"/>
    </source>
</evidence>
<keyword evidence="1 5" id="KW-0489">Methyltransferase</keyword>
<sequence>MRIEHALSWAQQELAGTESPVVDARALLSHCLGKTTSYLYTWPEREVSAAQLTDFKSLVQQRKNGTPVAYLRGYQEFWSLSLKVSPATLIPRPDTELLVEKTLEFNTSSAPSICDLGTGTGAIAIALATELPYSQVVAVDKVAEAVELAKVNVTLNRTANVIVKQSDWFAAVGNDTFDIIVSNPPYVEPTSDYLAQGDVRFEPASALTSGVDGLEDIRRIVAKASEHLNSHGMVLIEHGYNQGAAVAEIFAQHGYTEIVTFKDINALDRITLGRWHTCE</sequence>
<evidence type="ECO:0000256" key="3">
    <source>
        <dbReference type="ARBA" id="ARBA00022691"/>
    </source>
</evidence>
<dbReference type="Pfam" id="PF17827">
    <property type="entry name" value="PrmC_N"/>
    <property type="match status" value="1"/>
</dbReference>
<dbReference type="NCBIfam" id="TIGR00536">
    <property type="entry name" value="hemK_fam"/>
    <property type="match status" value="1"/>
</dbReference>
<dbReference type="InterPro" id="IPR002052">
    <property type="entry name" value="DNA_methylase_N6_adenine_CS"/>
</dbReference>
<dbReference type="GO" id="GO:0102559">
    <property type="term" value="F:peptide chain release factor N(5)-glutamine methyltransferase activity"/>
    <property type="evidence" value="ECO:0007669"/>
    <property type="project" value="UniProtKB-EC"/>
</dbReference>
<dbReference type="InterPro" id="IPR029063">
    <property type="entry name" value="SAM-dependent_MTases_sf"/>
</dbReference>
<comment type="catalytic activity">
    <reaction evidence="4 5">
        <text>L-glutaminyl-[peptide chain release factor] + S-adenosyl-L-methionine = N(5)-methyl-L-glutaminyl-[peptide chain release factor] + S-adenosyl-L-homocysteine + H(+)</text>
        <dbReference type="Rhea" id="RHEA:42896"/>
        <dbReference type="Rhea" id="RHEA-COMP:10271"/>
        <dbReference type="Rhea" id="RHEA-COMP:10272"/>
        <dbReference type="ChEBI" id="CHEBI:15378"/>
        <dbReference type="ChEBI" id="CHEBI:30011"/>
        <dbReference type="ChEBI" id="CHEBI:57856"/>
        <dbReference type="ChEBI" id="CHEBI:59789"/>
        <dbReference type="ChEBI" id="CHEBI:61891"/>
        <dbReference type="EC" id="2.1.1.297"/>
    </reaction>
</comment>
<feature type="domain" description="Methyltransferase small" evidence="6">
    <location>
        <begin position="95"/>
        <end position="191"/>
    </location>
</feature>
<feature type="domain" description="Release factor glutamine methyltransferase N-terminal" evidence="7">
    <location>
        <begin position="6"/>
        <end position="73"/>
    </location>
</feature>
<dbReference type="Gene3D" id="1.10.8.10">
    <property type="entry name" value="DNA helicase RuvA subunit, C-terminal domain"/>
    <property type="match status" value="1"/>
</dbReference>
<dbReference type="Gene3D" id="3.40.50.150">
    <property type="entry name" value="Vaccinia Virus protein VP39"/>
    <property type="match status" value="1"/>
</dbReference>
<dbReference type="InterPro" id="IPR040758">
    <property type="entry name" value="PrmC_N"/>
</dbReference>
<dbReference type="EC" id="2.1.1.297" evidence="5"/>
<dbReference type="InterPro" id="IPR007848">
    <property type="entry name" value="Small_mtfrase_dom"/>
</dbReference>
<evidence type="ECO:0000259" key="6">
    <source>
        <dbReference type="Pfam" id="PF05175"/>
    </source>
</evidence>
<dbReference type="SUPFAM" id="SSF53335">
    <property type="entry name" value="S-adenosyl-L-methionine-dependent methyltransferases"/>
    <property type="match status" value="1"/>
</dbReference>
<feature type="binding site" evidence="5">
    <location>
        <begin position="183"/>
        <end position="186"/>
    </location>
    <ligand>
        <name>substrate</name>
    </ligand>
</feature>
<evidence type="ECO:0000259" key="7">
    <source>
        <dbReference type="Pfam" id="PF17827"/>
    </source>
</evidence>
<accession>A0ABX1QX29</accession>